<dbReference type="EMBL" id="MU006708">
    <property type="protein sequence ID" value="KAF2629933.1"/>
    <property type="molecule type" value="Genomic_DNA"/>
</dbReference>
<dbReference type="Proteomes" id="UP000799754">
    <property type="component" value="Unassembled WGS sequence"/>
</dbReference>
<evidence type="ECO:0000313" key="2">
    <source>
        <dbReference type="Proteomes" id="UP000799754"/>
    </source>
</evidence>
<comment type="caution">
    <text evidence="1">The sequence shown here is derived from an EMBL/GenBank/DDBJ whole genome shotgun (WGS) entry which is preliminary data.</text>
</comment>
<keyword evidence="2" id="KW-1185">Reference proteome</keyword>
<gene>
    <name evidence="1" type="ORF">BU25DRAFT_456355</name>
</gene>
<evidence type="ECO:0000313" key="1">
    <source>
        <dbReference type="EMBL" id="KAF2629933.1"/>
    </source>
</evidence>
<name>A0ACB6S9A6_9PLEO</name>
<accession>A0ACB6S9A6</accession>
<sequence length="54" mass="5547">MKFTTVIAAVLSMATFAIAVPVAVPAPAKDVEVRQNHGKCVKSSGGGVMEDVNC</sequence>
<protein>
    <submittedName>
        <fullName evidence="1">Uncharacterized protein</fullName>
    </submittedName>
</protein>
<reference evidence="1" key="1">
    <citation type="journal article" date="2020" name="Stud. Mycol.">
        <title>101 Dothideomycetes genomes: a test case for predicting lifestyles and emergence of pathogens.</title>
        <authorList>
            <person name="Haridas S."/>
            <person name="Albert R."/>
            <person name="Binder M."/>
            <person name="Bloem J."/>
            <person name="Labutti K."/>
            <person name="Salamov A."/>
            <person name="Andreopoulos B."/>
            <person name="Baker S."/>
            <person name="Barry K."/>
            <person name="Bills G."/>
            <person name="Bluhm B."/>
            <person name="Cannon C."/>
            <person name="Castanera R."/>
            <person name="Culley D."/>
            <person name="Daum C."/>
            <person name="Ezra D."/>
            <person name="Gonzalez J."/>
            <person name="Henrissat B."/>
            <person name="Kuo A."/>
            <person name="Liang C."/>
            <person name="Lipzen A."/>
            <person name="Lutzoni F."/>
            <person name="Magnuson J."/>
            <person name="Mondo S."/>
            <person name="Nolan M."/>
            <person name="Ohm R."/>
            <person name="Pangilinan J."/>
            <person name="Park H.-J."/>
            <person name="Ramirez L."/>
            <person name="Alfaro M."/>
            <person name="Sun H."/>
            <person name="Tritt A."/>
            <person name="Yoshinaga Y."/>
            <person name="Zwiers L.-H."/>
            <person name="Turgeon B."/>
            <person name="Goodwin S."/>
            <person name="Spatafora J."/>
            <person name="Crous P."/>
            <person name="Grigoriev I."/>
        </authorList>
    </citation>
    <scope>NUCLEOTIDE SEQUENCE</scope>
    <source>
        <strain evidence="1">CBS 525.71</strain>
    </source>
</reference>
<proteinExistence type="predicted"/>
<organism evidence="1 2">
    <name type="scientific">Macroventuria anomochaeta</name>
    <dbReference type="NCBI Taxonomy" id="301207"/>
    <lineage>
        <taxon>Eukaryota</taxon>
        <taxon>Fungi</taxon>
        <taxon>Dikarya</taxon>
        <taxon>Ascomycota</taxon>
        <taxon>Pezizomycotina</taxon>
        <taxon>Dothideomycetes</taxon>
        <taxon>Pleosporomycetidae</taxon>
        <taxon>Pleosporales</taxon>
        <taxon>Pleosporineae</taxon>
        <taxon>Didymellaceae</taxon>
        <taxon>Macroventuria</taxon>
    </lineage>
</organism>